<dbReference type="InterPro" id="IPR011990">
    <property type="entry name" value="TPR-like_helical_dom_sf"/>
</dbReference>
<organism evidence="1 2">
    <name type="scientific">Gigaspora margarita</name>
    <dbReference type="NCBI Taxonomy" id="4874"/>
    <lineage>
        <taxon>Eukaryota</taxon>
        <taxon>Fungi</taxon>
        <taxon>Fungi incertae sedis</taxon>
        <taxon>Mucoromycota</taxon>
        <taxon>Glomeromycotina</taxon>
        <taxon>Glomeromycetes</taxon>
        <taxon>Diversisporales</taxon>
        <taxon>Gigasporaceae</taxon>
        <taxon>Gigaspora</taxon>
    </lineage>
</organism>
<keyword evidence="2" id="KW-1185">Reference proteome</keyword>
<proteinExistence type="predicted"/>
<evidence type="ECO:0000313" key="1">
    <source>
        <dbReference type="EMBL" id="KAF0366329.1"/>
    </source>
</evidence>
<dbReference type="OrthoDB" id="2423446at2759"/>
<dbReference type="EMBL" id="WTPW01002774">
    <property type="protein sequence ID" value="KAF0366329.1"/>
    <property type="molecule type" value="Genomic_DNA"/>
</dbReference>
<gene>
    <name evidence="1" type="ORF">F8M41_013631</name>
</gene>
<accession>A0A8H3WZI8</accession>
<name>A0A8H3WZI8_GIGMA</name>
<sequence length="142" mass="16414">MKSYKNNKIAKDNKIANAQNNFNISKSQYLIAMNNFNKAKIQYFAELDYLFNIASTSEDYSKAFEVLQRIQNKGDDWTKGQTKNKLKKRLLCGFGCQQNINEARKLIEEAAKLGHSHARIWSNQYHLIDDFGASEVIKNKMV</sequence>
<dbReference type="AlphaFoldDB" id="A0A8H3WZI8"/>
<dbReference type="SUPFAM" id="SSF81901">
    <property type="entry name" value="HCP-like"/>
    <property type="match status" value="1"/>
</dbReference>
<reference evidence="1 2" key="1">
    <citation type="journal article" date="2019" name="Environ. Microbiol.">
        <title>At the nexus of three kingdoms: the genome of the mycorrhizal fungus Gigaspora margarita provides insights into plant, endobacterial and fungal interactions.</title>
        <authorList>
            <person name="Venice F."/>
            <person name="Ghignone S."/>
            <person name="Salvioli di Fossalunga A."/>
            <person name="Amselem J."/>
            <person name="Novero M."/>
            <person name="Xianan X."/>
            <person name="Sedzielewska Toro K."/>
            <person name="Morin E."/>
            <person name="Lipzen A."/>
            <person name="Grigoriev I.V."/>
            <person name="Henrissat B."/>
            <person name="Martin F.M."/>
            <person name="Bonfante P."/>
        </authorList>
    </citation>
    <scope>NUCLEOTIDE SEQUENCE [LARGE SCALE GENOMIC DNA]</scope>
    <source>
        <strain evidence="1 2">BEG34</strain>
    </source>
</reference>
<evidence type="ECO:0000313" key="2">
    <source>
        <dbReference type="Proteomes" id="UP000439903"/>
    </source>
</evidence>
<dbReference type="Proteomes" id="UP000439903">
    <property type="component" value="Unassembled WGS sequence"/>
</dbReference>
<comment type="caution">
    <text evidence="1">The sequence shown here is derived from an EMBL/GenBank/DDBJ whole genome shotgun (WGS) entry which is preliminary data.</text>
</comment>
<protein>
    <submittedName>
        <fullName evidence="1">Uncharacterized protein</fullName>
    </submittedName>
</protein>
<dbReference type="Gene3D" id="1.25.40.10">
    <property type="entry name" value="Tetratricopeptide repeat domain"/>
    <property type="match status" value="1"/>
</dbReference>